<evidence type="ECO:0000256" key="4">
    <source>
        <dbReference type="ARBA" id="ARBA00022833"/>
    </source>
</evidence>
<feature type="domain" description="JmjC" evidence="13">
    <location>
        <begin position="138"/>
        <end position="306"/>
    </location>
</feature>
<dbReference type="GO" id="GO:0005634">
    <property type="term" value="C:nucleus"/>
    <property type="evidence" value="ECO:0007669"/>
    <property type="project" value="UniProtKB-SubCell"/>
</dbReference>
<proteinExistence type="inferred from homology"/>
<dbReference type="AlphaFoldDB" id="A0A2R6W182"/>
<keyword evidence="7" id="KW-0560">Oxidoreductase</keyword>
<comment type="subcellular location">
    <subcellularLocation>
        <location evidence="1">Nucleus</location>
    </subcellularLocation>
</comment>
<reference evidence="15" key="1">
    <citation type="journal article" date="2017" name="Cell">
        <title>Insights into land plant evolution garnered from the Marchantia polymorpha genome.</title>
        <authorList>
            <person name="Bowman J.L."/>
            <person name="Kohchi T."/>
            <person name="Yamato K.T."/>
            <person name="Jenkins J."/>
            <person name="Shu S."/>
            <person name="Ishizaki K."/>
            <person name="Yamaoka S."/>
            <person name="Nishihama R."/>
            <person name="Nakamura Y."/>
            <person name="Berger F."/>
            <person name="Adam C."/>
            <person name="Aki S.S."/>
            <person name="Althoff F."/>
            <person name="Araki T."/>
            <person name="Arteaga-Vazquez M.A."/>
            <person name="Balasubrmanian S."/>
            <person name="Barry K."/>
            <person name="Bauer D."/>
            <person name="Boehm C.R."/>
            <person name="Briginshaw L."/>
            <person name="Caballero-Perez J."/>
            <person name="Catarino B."/>
            <person name="Chen F."/>
            <person name="Chiyoda S."/>
            <person name="Chovatia M."/>
            <person name="Davies K.M."/>
            <person name="Delmans M."/>
            <person name="Demura T."/>
            <person name="Dierschke T."/>
            <person name="Dolan L."/>
            <person name="Dorantes-Acosta A.E."/>
            <person name="Eklund D.M."/>
            <person name="Florent S.N."/>
            <person name="Flores-Sandoval E."/>
            <person name="Fujiyama A."/>
            <person name="Fukuzawa H."/>
            <person name="Galik B."/>
            <person name="Grimanelli D."/>
            <person name="Grimwood J."/>
            <person name="Grossniklaus U."/>
            <person name="Hamada T."/>
            <person name="Haseloff J."/>
            <person name="Hetherington A.J."/>
            <person name="Higo A."/>
            <person name="Hirakawa Y."/>
            <person name="Hundley H.N."/>
            <person name="Ikeda Y."/>
            <person name="Inoue K."/>
            <person name="Inoue S.I."/>
            <person name="Ishida S."/>
            <person name="Jia Q."/>
            <person name="Kakita M."/>
            <person name="Kanazawa T."/>
            <person name="Kawai Y."/>
            <person name="Kawashima T."/>
            <person name="Kennedy M."/>
            <person name="Kinose K."/>
            <person name="Kinoshita T."/>
            <person name="Kohara Y."/>
            <person name="Koide E."/>
            <person name="Komatsu K."/>
            <person name="Kopischke S."/>
            <person name="Kubo M."/>
            <person name="Kyozuka J."/>
            <person name="Lagercrantz U."/>
            <person name="Lin S.S."/>
            <person name="Lindquist E."/>
            <person name="Lipzen A.M."/>
            <person name="Lu C.W."/>
            <person name="De Luna E."/>
            <person name="Martienssen R.A."/>
            <person name="Minamino N."/>
            <person name="Mizutani M."/>
            <person name="Mizutani M."/>
            <person name="Mochizuki N."/>
            <person name="Monte I."/>
            <person name="Mosher R."/>
            <person name="Nagasaki H."/>
            <person name="Nakagami H."/>
            <person name="Naramoto S."/>
            <person name="Nishitani K."/>
            <person name="Ohtani M."/>
            <person name="Okamoto T."/>
            <person name="Okumura M."/>
            <person name="Phillips J."/>
            <person name="Pollak B."/>
            <person name="Reinders A."/>
            <person name="Rovekamp M."/>
            <person name="Sano R."/>
            <person name="Sawa S."/>
            <person name="Schmid M.W."/>
            <person name="Shirakawa M."/>
            <person name="Solano R."/>
            <person name="Spunde A."/>
            <person name="Suetsugu N."/>
            <person name="Sugano S."/>
            <person name="Sugiyama A."/>
            <person name="Sun R."/>
            <person name="Suzuki Y."/>
            <person name="Takenaka M."/>
            <person name="Takezawa D."/>
            <person name="Tomogane H."/>
            <person name="Tsuzuki M."/>
            <person name="Ueda T."/>
            <person name="Umeda M."/>
            <person name="Ward J.M."/>
            <person name="Watanabe Y."/>
            <person name="Yazaki K."/>
            <person name="Yokoyama R."/>
            <person name="Yoshitake Y."/>
            <person name="Yotsui I."/>
            <person name="Zachgo S."/>
            <person name="Schmutz J."/>
        </authorList>
    </citation>
    <scope>NUCLEOTIDE SEQUENCE [LARGE SCALE GENOMIC DNA]</scope>
    <source>
        <strain evidence="15">Tak-1</strain>
    </source>
</reference>
<keyword evidence="15" id="KW-1185">Reference proteome</keyword>
<evidence type="ECO:0000256" key="11">
    <source>
        <dbReference type="ARBA" id="ARBA00023242"/>
    </source>
</evidence>
<protein>
    <recommendedName>
        <fullName evidence="13">JmjC domain-containing protein</fullName>
    </recommendedName>
</protein>
<organism evidence="14 15">
    <name type="scientific">Marchantia polymorpha</name>
    <name type="common">Common liverwort</name>
    <name type="synonym">Marchantia aquatica</name>
    <dbReference type="NCBI Taxonomy" id="3197"/>
    <lineage>
        <taxon>Eukaryota</taxon>
        <taxon>Viridiplantae</taxon>
        <taxon>Streptophyta</taxon>
        <taxon>Embryophyta</taxon>
        <taxon>Marchantiophyta</taxon>
        <taxon>Marchantiopsida</taxon>
        <taxon>Marchantiidae</taxon>
        <taxon>Marchantiales</taxon>
        <taxon>Marchantiaceae</taxon>
        <taxon>Marchantia</taxon>
    </lineage>
</organism>
<accession>A0A2R6W182</accession>
<evidence type="ECO:0000313" key="14">
    <source>
        <dbReference type="EMBL" id="PTQ27595.1"/>
    </source>
</evidence>
<evidence type="ECO:0000256" key="5">
    <source>
        <dbReference type="ARBA" id="ARBA00022853"/>
    </source>
</evidence>
<evidence type="ECO:0000256" key="2">
    <source>
        <dbReference type="ARBA" id="ARBA00006801"/>
    </source>
</evidence>
<dbReference type="Proteomes" id="UP000244005">
    <property type="component" value="Unassembled WGS sequence"/>
</dbReference>
<dbReference type="EMBL" id="KZ772859">
    <property type="protein sequence ID" value="PTQ27595.1"/>
    <property type="molecule type" value="Genomic_DNA"/>
</dbReference>
<evidence type="ECO:0000256" key="12">
    <source>
        <dbReference type="SAM" id="MobiDB-lite"/>
    </source>
</evidence>
<dbReference type="GO" id="GO:0051213">
    <property type="term" value="F:dioxygenase activity"/>
    <property type="evidence" value="ECO:0007669"/>
    <property type="project" value="UniProtKB-KW"/>
</dbReference>
<dbReference type="Pfam" id="PF13621">
    <property type="entry name" value="Cupin_8"/>
    <property type="match status" value="1"/>
</dbReference>
<dbReference type="GO" id="GO:0006357">
    <property type="term" value="P:regulation of transcription by RNA polymerase II"/>
    <property type="evidence" value="ECO:0000318"/>
    <property type="project" value="GO_Central"/>
</dbReference>
<evidence type="ECO:0000256" key="7">
    <source>
        <dbReference type="ARBA" id="ARBA00023002"/>
    </source>
</evidence>
<dbReference type="Gene3D" id="2.60.120.650">
    <property type="entry name" value="Cupin"/>
    <property type="match status" value="1"/>
</dbReference>
<comment type="similarity">
    <text evidence="2">Belongs to the JARID1 histone demethylase family.</text>
</comment>
<evidence type="ECO:0000256" key="9">
    <source>
        <dbReference type="ARBA" id="ARBA00023015"/>
    </source>
</evidence>
<evidence type="ECO:0000313" key="15">
    <source>
        <dbReference type="Proteomes" id="UP000244005"/>
    </source>
</evidence>
<dbReference type="Gramene" id="Mp2g23430.1">
    <property type="protein sequence ID" value="Mp2g23430.1.cds"/>
    <property type="gene ID" value="Mp2g23430"/>
</dbReference>
<dbReference type="InterPro" id="IPR003347">
    <property type="entry name" value="JmjC_dom"/>
</dbReference>
<evidence type="ECO:0000259" key="13">
    <source>
        <dbReference type="PROSITE" id="PS51184"/>
    </source>
</evidence>
<keyword evidence="8" id="KW-0408">Iron</keyword>
<evidence type="ECO:0000256" key="6">
    <source>
        <dbReference type="ARBA" id="ARBA00022964"/>
    </source>
</evidence>
<dbReference type="GO" id="GO:0032452">
    <property type="term" value="F:histone demethylase activity"/>
    <property type="evidence" value="ECO:0000318"/>
    <property type="project" value="GO_Central"/>
</dbReference>
<dbReference type="Pfam" id="PF17811">
    <property type="entry name" value="JHD"/>
    <property type="match status" value="1"/>
</dbReference>
<dbReference type="OMA" id="MFEEWAS"/>
<dbReference type="EMBL" id="KZ772859">
    <property type="protein sequence ID" value="PTQ27593.1"/>
    <property type="molecule type" value="Genomic_DNA"/>
</dbReference>
<dbReference type="GO" id="GO:0046872">
    <property type="term" value="F:metal ion binding"/>
    <property type="evidence" value="ECO:0007669"/>
    <property type="project" value="UniProtKB-KW"/>
</dbReference>
<evidence type="ECO:0000256" key="3">
    <source>
        <dbReference type="ARBA" id="ARBA00022723"/>
    </source>
</evidence>
<name>A0A2R6W182_MARPO</name>
<dbReference type="SUPFAM" id="SSF51197">
    <property type="entry name" value="Clavaminate synthase-like"/>
    <property type="match status" value="1"/>
</dbReference>
<keyword evidence="6" id="KW-0223">Dioxygenase</keyword>
<evidence type="ECO:0000256" key="1">
    <source>
        <dbReference type="ARBA" id="ARBA00004123"/>
    </source>
</evidence>
<dbReference type="SMART" id="SM00558">
    <property type="entry name" value="JmjC"/>
    <property type="match status" value="1"/>
</dbReference>
<dbReference type="GO" id="GO:0003712">
    <property type="term" value="F:transcription coregulator activity"/>
    <property type="evidence" value="ECO:0000318"/>
    <property type="project" value="GO_Central"/>
</dbReference>
<reference evidence="14" key="2">
    <citation type="submission" date="2017-12" db="EMBL/GenBank/DDBJ databases">
        <title>WGS assembly of Marchantia polymorpha.</title>
        <authorList>
            <person name="Bowman J.L."/>
            <person name="Kohchi T."/>
            <person name="Yamato K.T."/>
            <person name="Jenkins J."/>
            <person name="Shu S."/>
            <person name="Ishizaki K."/>
            <person name="Yamaoka S."/>
            <person name="Nishihama R."/>
            <person name="Nakamura Y."/>
            <person name="Berger F."/>
            <person name="Adam C."/>
            <person name="Aki S.S."/>
            <person name="Althoff F."/>
            <person name="Araki T."/>
            <person name="Arteaga-Vazquez M.A."/>
            <person name="Balasubrmanian S."/>
            <person name="Bauer D."/>
            <person name="Boehm C.R."/>
            <person name="Briginshaw L."/>
            <person name="Caballero-Perez J."/>
            <person name="Catarino B."/>
            <person name="Chen F."/>
            <person name="Chiyoda S."/>
            <person name="Chovatia M."/>
            <person name="Davies K.M."/>
            <person name="Delmans M."/>
            <person name="Demura T."/>
            <person name="Dierschke T."/>
            <person name="Dolan L."/>
            <person name="Dorantes-Acosta A.E."/>
            <person name="Eklund D.M."/>
            <person name="Florent S.N."/>
            <person name="Flores-Sandoval E."/>
            <person name="Fujiyama A."/>
            <person name="Fukuzawa H."/>
            <person name="Galik B."/>
            <person name="Grimanelli D."/>
            <person name="Grimwood J."/>
            <person name="Grossniklaus U."/>
            <person name="Hamada T."/>
            <person name="Haseloff J."/>
            <person name="Hetherington A.J."/>
            <person name="Higo A."/>
            <person name="Hirakawa Y."/>
            <person name="Hundley H.N."/>
            <person name="Ikeda Y."/>
            <person name="Inoue K."/>
            <person name="Inoue S."/>
            <person name="Ishida S."/>
            <person name="Jia Q."/>
            <person name="Kakita M."/>
            <person name="Kanazawa T."/>
            <person name="Kawai Y."/>
            <person name="Kawashima T."/>
            <person name="Kennedy M."/>
            <person name="Kinose K."/>
            <person name="Kinoshita T."/>
            <person name="Kohara Y."/>
            <person name="Koide E."/>
            <person name="Komatsu K."/>
            <person name="Kopischke S."/>
            <person name="Kubo M."/>
            <person name="Kyozuka J."/>
            <person name="Lagercrantz U."/>
            <person name="Lin S.S."/>
            <person name="Lindquist E."/>
            <person name="Lipzen A.M."/>
            <person name="Lu C."/>
            <person name="Luna E.D."/>
            <person name="Martienssen R.A."/>
            <person name="Minamino N."/>
            <person name="Mizutani M."/>
            <person name="Mizutani M."/>
            <person name="Mochizuki N."/>
            <person name="Monte I."/>
            <person name="Mosher R."/>
            <person name="Nagasaki H."/>
            <person name="Nakagami H."/>
            <person name="Naramoto S."/>
            <person name="Nishitani K."/>
            <person name="Ohtani M."/>
            <person name="Okamoto T."/>
            <person name="Okumura M."/>
            <person name="Phillips J."/>
            <person name="Pollak B."/>
            <person name="Reinders A."/>
            <person name="Roevekamp M."/>
            <person name="Sano R."/>
            <person name="Sawa S."/>
            <person name="Schmid M.W."/>
            <person name="Shirakawa M."/>
            <person name="Solano R."/>
            <person name="Spunde A."/>
            <person name="Suetsugu N."/>
            <person name="Sugano S."/>
            <person name="Sugiyama A."/>
            <person name="Sun R."/>
            <person name="Suzuki Y."/>
            <person name="Takenaka M."/>
            <person name="Takezawa D."/>
            <person name="Tomogane H."/>
            <person name="Tsuzuki M."/>
            <person name="Ueda T."/>
            <person name="Umeda M."/>
            <person name="Ward J.M."/>
            <person name="Watanabe Y."/>
            <person name="Yazaki K."/>
            <person name="Yokoyama R."/>
            <person name="Yoshitake Y."/>
            <person name="Yotsui I."/>
            <person name="Zachgo S."/>
            <person name="Schmutz J."/>
        </authorList>
    </citation>
    <scope>NUCLEOTIDE SEQUENCE [LARGE SCALE GENOMIC DNA]</scope>
    <source>
        <strain evidence="14">Tak-1</strain>
    </source>
</reference>
<keyword evidence="4" id="KW-0862">Zinc</keyword>
<gene>
    <name evidence="14" type="ORF">MARPO_0191s0009</name>
</gene>
<dbReference type="Gramene" id="Mp2g23430.3">
    <property type="protein sequence ID" value="Mp2g23430.3.cds"/>
    <property type="gene ID" value="Mp2g23430"/>
</dbReference>
<keyword evidence="10" id="KW-0804">Transcription</keyword>
<keyword evidence="11" id="KW-0539">Nucleus</keyword>
<keyword evidence="5" id="KW-0156">Chromatin regulator</keyword>
<sequence>MEQGSRRSKRARVPVDYARLDSTGFSDSLRVQHKKLARAVLKFEEQPVVENFTIDYVAATELADHVHTTGFRNPCVVRTSDVPPSALGIRLPDGALTVERISDLVGRSRLINTIDVTTQSEGPIYTMQEWVEYFASPSPRKPLLNVVSLDLANTALQAMVSAPDVVKELDLVDKAWPASVTPSPKVQLYTLMSGAGCFMDFHIDFGGSSVWYHVLSGRKVFLVIPPTRGNLMAFEEWASSDRQASVFFADRVSGCQKLELAPGDTLLLPGGWSHCVVTPMDSVVLGGNFLTGYNLSLQLEIWQMEERLKVKSKFRFPFYKELMWRSGAYYMEKLNRDPSGVTKWERQGVLSLTKWLKFWLSQMKEGEEVPKEISQSGSLIVEELSRNTLFSQEEYPSSLSADCRDPASTLIELQSPSTLKLNVPQVKMADHFTKIFDDNEEEFDPPEEADNIDDDDEDDQDFSVDDSPPASRTKAKKSTGAAKRSVKSPRLGVRGRLLKKCGIDPRSPLPRPKIRPKVVKDTLFSKFT</sequence>
<evidence type="ECO:0000256" key="8">
    <source>
        <dbReference type="ARBA" id="ARBA00023004"/>
    </source>
</evidence>
<dbReference type="InterPro" id="IPR050690">
    <property type="entry name" value="JHDM1_Histone_Demethylase"/>
</dbReference>
<keyword evidence="3" id="KW-0479">Metal-binding</keyword>
<keyword evidence="9" id="KW-0805">Transcription regulation</keyword>
<dbReference type="OrthoDB" id="5876800at2759"/>
<dbReference type="GO" id="GO:0006338">
    <property type="term" value="P:chromatin remodeling"/>
    <property type="evidence" value="ECO:0000318"/>
    <property type="project" value="GO_Central"/>
</dbReference>
<dbReference type="InterPro" id="IPR041667">
    <property type="entry name" value="Cupin_8"/>
</dbReference>
<evidence type="ECO:0000256" key="10">
    <source>
        <dbReference type="ARBA" id="ARBA00023163"/>
    </source>
</evidence>
<feature type="region of interest" description="Disordered" evidence="12">
    <location>
        <begin position="438"/>
        <end position="528"/>
    </location>
</feature>
<dbReference type="InterPro" id="IPR041070">
    <property type="entry name" value="JHD"/>
</dbReference>
<dbReference type="PROSITE" id="PS51184">
    <property type="entry name" value="JMJC"/>
    <property type="match status" value="1"/>
</dbReference>
<feature type="compositionally biased region" description="Acidic residues" evidence="12">
    <location>
        <begin position="438"/>
        <end position="464"/>
    </location>
</feature>
<dbReference type="PANTHER" id="PTHR23123">
    <property type="entry name" value="PHD/F-BOX CONTAINING PROTEIN"/>
    <property type="match status" value="1"/>
</dbReference>